<name>A0A7Y7YJF2_9PSED</name>
<evidence type="ECO:0000259" key="1">
    <source>
        <dbReference type="Pfam" id="PF02492"/>
    </source>
</evidence>
<dbReference type="EMBL" id="JACAQD010000211">
    <property type="protein sequence ID" value="NWC37631.1"/>
    <property type="molecule type" value="Genomic_DNA"/>
</dbReference>
<sequence>MSSPIPVTVLSGFLGAGKTTLLRHLLKAEHG</sequence>
<comment type="caution">
    <text evidence="2">The sequence shown here is derived from an EMBL/GenBank/DDBJ whole genome shotgun (WGS) entry which is preliminary data.</text>
</comment>
<dbReference type="Pfam" id="PF02492">
    <property type="entry name" value="cobW"/>
    <property type="match status" value="1"/>
</dbReference>
<feature type="domain" description="CobW/HypB/UreG nucleotide-binding" evidence="1">
    <location>
        <begin position="6"/>
        <end position="30"/>
    </location>
</feature>
<dbReference type="Gene3D" id="3.40.50.300">
    <property type="entry name" value="P-loop containing nucleotide triphosphate hydrolases"/>
    <property type="match status" value="1"/>
</dbReference>
<gene>
    <name evidence="2" type="ORF">HX876_35415</name>
</gene>
<dbReference type="InterPro" id="IPR003495">
    <property type="entry name" value="CobW/HypB/UreG_nucleotide-bd"/>
</dbReference>
<proteinExistence type="predicted"/>
<dbReference type="InterPro" id="IPR027417">
    <property type="entry name" value="P-loop_NTPase"/>
</dbReference>
<feature type="non-terminal residue" evidence="2">
    <location>
        <position position="31"/>
    </location>
</feature>
<organism evidence="2 3">
    <name type="scientific">Pseudomonas gingeri</name>
    <dbReference type="NCBI Taxonomy" id="117681"/>
    <lineage>
        <taxon>Bacteria</taxon>
        <taxon>Pseudomonadati</taxon>
        <taxon>Pseudomonadota</taxon>
        <taxon>Gammaproteobacteria</taxon>
        <taxon>Pseudomonadales</taxon>
        <taxon>Pseudomonadaceae</taxon>
        <taxon>Pseudomonas</taxon>
    </lineage>
</organism>
<dbReference type="SUPFAM" id="SSF52540">
    <property type="entry name" value="P-loop containing nucleoside triphosphate hydrolases"/>
    <property type="match status" value="1"/>
</dbReference>
<evidence type="ECO:0000313" key="3">
    <source>
        <dbReference type="Proteomes" id="UP000520592"/>
    </source>
</evidence>
<dbReference type="AlphaFoldDB" id="A0A7Y7YJF2"/>
<dbReference type="RefSeq" id="WP_177081336.1">
    <property type="nucleotide sequence ID" value="NZ_JACAQD010000211.1"/>
</dbReference>
<reference evidence="2 3" key="1">
    <citation type="submission" date="2020-04" db="EMBL/GenBank/DDBJ databases">
        <title>Molecular characterization of pseudomonads from Agaricus bisporus reveal novel blotch 2 pathogens in Western Europe.</title>
        <authorList>
            <person name="Taparia T."/>
            <person name="Krijger M."/>
            <person name="Haynes E."/>
            <person name="Elpinstone J.G."/>
            <person name="Noble R."/>
            <person name="Van Der Wolf J."/>
        </authorList>
    </citation>
    <scope>NUCLEOTIDE SEQUENCE [LARGE SCALE GENOMIC DNA]</scope>
    <source>
        <strain evidence="2 3">IPO3737</strain>
    </source>
</reference>
<dbReference type="Proteomes" id="UP000520592">
    <property type="component" value="Unassembled WGS sequence"/>
</dbReference>
<accession>A0A7Y7YJF2</accession>
<protein>
    <recommendedName>
        <fullName evidence="1">CobW/HypB/UreG nucleotide-binding domain-containing protein</fullName>
    </recommendedName>
</protein>
<evidence type="ECO:0000313" key="2">
    <source>
        <dbReference type="EMBL" id="NWC37631.1"/>
    </source>
</evidence>